<protein>
    <submittedName>
        <fullName evidence="1">Uncharacterized protein</fullName>
    </submittedName>
</protein>
<gene>
    <name evidence="1" type="ORF">ColLi_08795</name>
</gene>
<reference evidence="1 2" key="1">
    <citation type="submission" date="2021-07" db="EMBL/GenBank/DDBJ databases">
        <title>Genome data of Colletotrichum spaethianum.</title>
        <authorList>
            <person name="Utami Y.D."/>
            <person name="Hiruma K."/>
        </authorList>
    </citation>
    <scope>NUCLEOTIDE SEQUENCE [LARGE SCALE GENOMIC DNA]</scope>
    <source>
        <strain evidence="1 2">MAFF 242679</strain>
    </source>
</reference>
<keyword evidence="2" id="KW-1185">Reference proteome</keyword>
<accession>A0AA37GS33</accession>
<proteinExistence type="predicted"/>
<comment type="caution">
    <text evidence="1">The sequence shown here is derived from an EMBL/GenBank/DDBJ whole genome shotgun (WGS) entry which is preliminary data.</text>
</comment>
<dbReference type="EMBL" id="BPPX01000019">
    <property type="protein sequence ID" value="GJC85957.1"/>
    <property type="molecule type" value="Genomic_DNA"/>
</dbReference>
<dbReference type="AlphaFoldDB" id="A0AA37GS33"/>
<sequence length="61" mass="6492">MSPPTDQKVLGMPVSYHTSSPFTRGCAKIPSPATSLPSIVDLPRWAIDAANGFIETTFASK</sequence>
<organism evidence="1 2">
    <name type="scientific">Colletotrichum liriopes</name>
    <dbReference type="NCBI Taxonomy" id="708192"/>
    <lineage>
        <taxon>Eukaryota</taxon>
        <taxon>Fungi</taxon>
        <taxon>Dikarya</taxon>
        <taxon>Ascomycota</taxon>
        <taxon>Pezizomycotina</taxon>
        <taxon>Sordariomycetes</taxon>
        <taxon>Hypocreomycetidae</taxon>
        <taxon>Glomerellales</taxon>
        <taxon>Glomerellaceae</taxon>
        <taxon>Colletotrichum</taxon>
        <taxon>Colletotrichum spaethianum species complex</taxon>
    </lineage>
</organism>
<name>A0AA37GS33_9PEZI</name>
<dbReference type="Proteomes" id="UP001055172">
    <property type="component" value="Unassembled WGS sequence"/>
</dbReference>
<evidence type="ECO:0000313" key="1">
    <source>
        <dbReference type="EMBL" id="GJC85957.1"/>
    </source>
</evidence>
<evidence type="ECO:0000313" key="2">
    <source>
        <dbReference type="Proteomes" id="UP001055172"/>
    </source>
</evidence>